<dbReference type="EMBL" id="CAJVPW010000009">
    <property type="protein sequence ID" value="CAG8439171.1"/>
    <property type="molecule type" value="Genomic_DNA"/>
</dbReference>
<comment type="caution">
    <text evidence="1">The sequence shown here is derived from an EMBL/GenBank/DDBJ whole genome shotgun (WGS) entry which is preliminary data.</text>
</comment>
<evidence type="ECO:0000313" key="2">
    <source>
        <dbReference type="Proteomes" id="UP000789366"/>
    </source>
</evidence>
<sequence length="334" mass="38654">MKSKRVKTPKKSETDDSSSKNISASSSGNVYKSAEVKRKQVDECSELSNKSKTTKISSTPKRRKTSRPELYQLQYPVNFNFNEFVKEIKSKNNELRDLFIRNNLINTKGEFTFQKPKLVNLSRLSDNNFQDRFNINKDKLPFICRKNCIEIFDRVMDSIDEKTGPKGLYIHSPSGSGKSYSLYYLVAQLHLIDNYRITYINSCDDQESEIAYQHEKFRATLTNMRKSNLNKCIATMILEANKTSNVNYGLNRQFMYEVEFLILDDEGNVINTFKTYAAIHLLAKMAIRNSFDNEDFEIFINDVQSIASLIFEGDFTHDVKGRVIKLYITTLLES</sequence>
<organism evidence="1 2">
    <name type="scientific">Cetraspora pellucida</name>
    <dbReference type="NCBI Taxonomy" id="1433469"/>
    <lineage>
        <taxon>Eukaryota</taxon>
        <taxon>Fungi</taxon>
        <taxon>Fungi incertae sedis</taxon>
        <taxon>Mucoromycota</taxon>
        <taxon>Glomeromycotina</taxon>
        <taxon>Glomeromycetes</taxon>
        <taxon>Diversisporales</taxon>
        <taxon>Gigasporaceae</taxon>
        <taxon>Cetraspora</taxon>
    </lineage>
</organism>
<accession>A0ACA9JVX7</accession>
<dbReference type="Proteomes" id="UP000789366">
    <property type="component" value="Unassembled WGS sequence"/>
</dbReference>
<keyword evidence="2" id="KW-1185">Reference proteome</keyword>
<proteinExistence type="predicted"/>
<reference evidence="1" key="1">
    <citation type="submission" date="2021-06" db="EMBL/GenBank/DDBJ databases">
        <authorList>
            <person name="Kallberg Y."/>
            <person name="Tangrot J."/>
            <person name="Rosling A."/>
        </authorList>
    </citation>
    <scope>NUCLEOTIDE SEQUENCE</scope>
    <source>
        <strain evidence="1">28 12/20/2015</strain>
    </source>
</reference>
<name>A0ACA9JVX7_9GLOM</name>
<gene>
    <name evidence="1" type="ORF">SPELUC_LOCUS38</name>
</gene>
<protein>
    <submittedName>
        <fullName evidence="1">12765_t:CDS:1</fullName>
    </submittedName>
</protein>
<evidence type="ECO:0000313" key="1">
    <source>
        <dbReference type="EMBL" id="CAG8439171.1"/>
    </source>
</evidence>